<keyword evidence="2" id="KW-0810">Translation regulation</keyword>
<dbReference type="GO" id="GO:0006417">
    <property type="term" value="P:regulation of translation"/>
    <property type="evidence" value="ECO:0007669"/>
    <property type="project" value="UniProtKB-KW"/>
</dbReference>
<sequence length="421" mass="47433">MSESETNTSTSDIKNMGSHVFSPSDPTLIPSYGSPLVQSSEGLFDPFSIGQNPSLNQIFRASPQEDFQLTDYSNGEAALDANWLFYNYMGIWGDSAWYTQDALNNDIVLMAKHKQGCQFLQNILIGKDPCGTKIIFEGVLECIVDLMSHPSGNYIFQRLVEVCSIDQLQEIVLRITRERGALIHAAVDHFGTRSVQKLVKMTKKLPLITYVISALAPGILALMLNQTGSHVIRHCLVHLDSQQNRVIFEVAVKYCLRLATHEQGCVSLNNCIDCIKDPHRKQLINMISVNAVQLSQDPFGNYVVQRVLALQNPEFTKIICYQLQGYYVLLSMQKCGSHVVEKCLKSPWISNIVNEFLANDKLVQLARDPFGNYVIQTALKYTKVMHYGLYQLLVIVLQPHLSDLQYHPNGRNIFKFINGSI</sequence>
<dbReference type="KEGG" id="nnu:104604175"/>
<dbReference type="PROSITE" id="PS50302">
    <property type="entry name" value="PUM"/>
    <property type="match status" value="4"/>
</dbReference>
<dbReference type="eggNOG" id="KOG2049">
    <property type="taxonomic scope" value="Eukaryota"/>
</dbReference>
<dbReference type="GO" id="GO:0005737">
    <property type="term" value="C:cytoplasm"/>
    <property type="evidence" value="ECO:0000318"/>
    <property type="project" value="GO_Central"/>
</dbReference>
<dbReference type="RefSeq" id="XP_010266739.1">
    <property type="nucleotide sequence ID" value="XM_010268437.2"/>
</dbReference>
<feature type="domain" description="PUM-HD" evidence="4">
    <location>
        <begin position="80"/>
        <end position="421"/>
    </location>
</feature>
<organism evidence="5 6">
    <name type="scientific">Nelumbo nucifera</name>
    <name type="common">Sacred lotus</name>
    <dbReference type="NCBI Taxonomy" id="4432"/>
    <lineage>
        <taxon>Eukaryota</taxon>
        <taxon>Viridiplantae</taxon>
        <taxon>Streptophyta</taxon>
        <taxon>Embryophyta</taxon>
        <taxon>Tracheophyta</taxon>
        <taxon>Spermatophyta</taxon>
        <taxon>Magnoliopsida</taxon>
        <taxon>Proteales</taxon>
        <taxon>Nelumbonaceae</taxon>
        <taxon>Nelumbo</taxon>
    </lineage>
</organism>
<gene>
    <name evidence="6" type="primary">LOC104604175</name>
</gene>
<dbReference type="GO" id="GO:0010608">
    <property type="term" value="P:post-transcriptional regulation of gene expression"/>
    <property type="evidence" value="ECO:0000318"/>
    <property type="project" value="GO_Central"/>
</dbReference>
<evidence type="ECO:0000256" key="1">
    <source>
        <dbReference type="ARBA" id="ARBA00022737"/>
    </source>
</evidence>
<dbReference type="SUPFAM" id="SSF48371">
    <property type="entry name" value="ARM repeat"/>
    <property type="match status" value="1"/>
</dbReference>
<feature type="repeat" description="Pumilio" evidence="3">
    <location>
        <begin position="355"/>
        <end position="395"/>
    </location>
</feature>
<evidence type="ECO:0000259" key="4">
    <source>
        <dbReference type="PROSITE" id="PS50303"/>
    </source>
</evidence>
<dbReference type="Gene3D" id="1.25.10.10">
    <property type="entry name" value="Leucine-rich Repeat Variant"/>
    <property type="match status" value="1"/>
</dbReference>
<dbReference type="PANTHER" id="PTHR12537">
    <property type="entry name" value="RNA BINDING PROTEIN PUMILIO-RELATED"/>
    <property type="match status" value="1"/>
</dbReference>
<reference evidence="6" key="1">
    <citation type="submission" date="2025-08" db="UniProtKB">
        <authorList>
            <consortium name="RefSeq"/>
        </authorList>
    </citation>
    <scope>IDENTIFICATION</scope>
</reference>
<accession>A0A1U8AUX9</accession>
<dbReference type="InterPro" id="IPR001313">
    <property type="entry name" value="Pumilio_RNA-bd_rpt"/>
</dbReference>
<protein>
    <submittedName>
        <fullName evidence="6">Pumilio homolog 12-like isoform X1</fullName>
    </submittedName>
</protein>
<feature type="repeat" description="Pumilio" evidence="3">
    <location>
        <begin position="138"/>
        <end position="174"/>
    </location>
</feature>
<evidence type="ECO:0000256" key="3">
    <source>
        <dbReference type="PROSITE-ProRule" id="PRU00317"/>
    </source>
</evidence>
<dbReference type="OrthoDB" id="668540at2759"/>
<dbReference type="Pfam" id="PF00806">
    <property type="entry name" value="PUF"/>
    <property type="match status" value="7"/>
</dbReference>
<dbReference type="GeneID" id="104604175"/>
<evidence type="ECO:0000313" key="5">
    <source>
        <dbReference type="Proteomes" id="UP000189703"/>
    </source>
</evidence>
<dbReference type="AlphaFoldDB" id="A0A1U8AUX9"/>
<dbReference type="SMART" id="SM00025">
    <property type="entry name" value="Pumilio"/>
    <property type="match status" value="8"/>
</dbReference>
<evidence type="ECO:0000313" key="6">
    <source>
        <dbReference type="RefSeq" id="XP_010266739.1"/>
    </source>
</evidence>
<dbReference type="InterPro" id="IPR011989">
    <property type="entry name" value="ARM-like"/>
</dbReference>
<keyword evidence="5" id="KW-1185">Reference proteome</keyword>
<keyword evidence="1" id="KW-0677">Repeat</keyword>
<name>A0A1U8AUX9_NELNU</name>
<feature type="repeat" description="Pumilio" evidence="3">
    <location>
        <begin position="285"/>
        <end position="321"/>
    </location>
</feature>
<dbReference type="InterPro" id="IPR033133">
    <property type="entry name" value="PUM-HD"/>
</dbReference>
<dbReference type="OMA" id="SNMIFSW"/>
<dbReference type="InParanoid" id="A0A1U8AUX9"/>
<dbReference type="Proteomes" id="UP000189703">
    <property type="component" value="Unplaced"/>
</dbReference>
<dbReference type="PROSITE" id="PS50303">
    <property type="entry name" value="PUM_HD"/>
    <property type="match status" value="1"/>
</dbReference>
<evidence type="ECO:0000256" key="2">
    <source>
        <dbReference type="ARBA" id="ARBA00022845"/>
    </source>
</evidence>
<dbReference type="InterPro" id="IPR016024">
    <property type="entry name" value="ARM-type_fold"/>
</dbReference>
<dbReference type="PANTHER" id="PTHR12537:SF137">
    <property type="entry name" value="PUMILIO HOMOLOG 16-RELATED"/>
    <property type="match status" value="1"/>
</dbReference>
<dbReference type="GO" id="GO:0003729">
    <property type="term" value="F:mRNA binding"/>
    <property type="evidence" value="ECO:0000318"/>
    <property type="project" value="GO_Central"/>
</dbReference>
<proteinExistence type="predicted"/>
<feature type="repeat" description="Pumilio" evidence="3">
    <location>
        <begin position="214"/>
        <end position="249"/>
    </location>
</feature>